<evidence type="ECO:0000313" key="1">
    <source>
        <dbReference type="EMBL" id="KAK7451254.1"/>
    </source>
</evidence>
<reference evidence="1 2" key="1">
    <citation type="submission" date="2024-01" db="EMBL/GenBank/DDBJ databases">
        <title>A draft genome for the cacao thread blight pathogen Marasmiellus scandens.</title>
        <authorList>
            <person name="Baruah I.K."/>
            <person name="Leung J."/>
            <person name="Bukari Y."/>
            <person name="Amoako-Attah I."/>
            <person name="Meinhardt L.W."/>
            <person name="Bailey B.A."/>
            <person name="Cohen S.P."/>
        </authorList>
    </citation>
    <scope>NUCLEOTIDE SEQUENCE [LARGE SCALE GENOMIC DNA]</scope>
    <source>
        <strain evidence="1 2">GH-19</strain>
    </source>
</reference>
<organism evidence="1 2">
    <name type="scientific">Marasmiellus scandens</name>
    <dbReference type="NCBI Taxonomy" id="2682957"/>
    <lineage>
        <taxon>Eukaryota</taxon>
        <taxon>Fungi</taxon>
        <taxon>Dikarya</taxon>
        <taxon>Basidiomycota</taxon>
        <taxon>Agaricomycotina</taxon>
        <taxon>Agaricomycetes</taxon>
        <taxon>Agaricomycetidae</taxon>
        <taxon>Agaricales</taxon>
        <taxon>Marasmiineae</taxon>
        <taxon>Omphalotaceae</taxon>
        <taxon>Marasmiellus</taxon>
    </lineage>
</organism>
<dbReference type="Proteomes" id="UP001498398">
    <property type="component" value="Unassembled WGS sequence"/>
</dbReference>
<dbReference type="EMBL" id="JBANRG010000031">
    <property type="protein sequence ID" value="KAK7451254.1"/>
    <property type="molecule type" value="Genomic_DNA"/>
</dbReference>
<proteinExistence type="predicted"/>
<comment type="caution">
    <text evidence="1">The sequence shown here is derived from an EMBL/GenBank/DDBJ whole genome shotgun (WGS) entry which is preliminary data.</text>
</comment>
<protein>
    <recommendedName>
        <fullName evidence="3">F-box domain-containing protein</fullName>
    </recommendedName>
</protein>
<keyword evidence="2" id="KW-1185">Reference proteome</keyword>
<evidence type="ECO:0008006" key="3">
    <source>
        <dbReference type="Google" id="ProtNLM"/>
    </source>
</evidence>
<name>A0ABR1J8Y5_9AGAR</name>
<sequence>MLYTRSLSQLESTFPALTLTHVCSRWRDIALSNPSFWSRMELRVQLENATDKSISAALFIIELCLARSGQSPLDLVIEFTDIFFQRDETFDLTEELYQICFGFLPIYRIFFDQAHRWRNAHLFLPRNFFGPRWYLNADWPEYFPILEELAVHIIGYSDDCIGTLPSIKISAPRLHTLTHTGYGVAIVSSVGDTPPGDGSSVANADSSNKSSFDSLRSLTFSQSLHQYELCLASPLTTVTMRRISGFTYSGSEKTTCLARNIVILPETDRDWTLQSTLDYMTCPNLASFSLEIPITQFPSLALVPQESSSNFGHNGRGLSIEPVSEPSTDNMYYEKLADLLVRGNAANITHFSIINIRLKDDHIIHILSRLPSLSHLALADTVFRDYSDPGDHYAGAYNEAESAETERQWRRQGSPLMLSRSLFNSLSFCDGDSPSYDPVTYDPLLHLTELHVGFSRGQGRGGIFALLDMVQSRTRKPVSPGLQFVRIKLVSDWNSDCSDFELYYESEEHLHLEEEIGEVVKERLDQLGEVGIAVELEWADTLREWRAGLGCWKID</sequence>
<gene>
    <name evidence="1" type="ORF">VKT23_012594</name>
</gene>
<evidence type="ECO:0000313" key="2">
    <source>
        <dbReference type="Proteomes" id="UP001498398"/>
    </source>
</evidence>
<accession>A0ABR1J8Y5</accession>